<evidence type="ECO:0000256" key="1">
    <source>
        <dbReference type="SAM" id="MobiDB-lite"/>
    </source>
</evidence>
<dbReference type="EMBL" id="VSRR010008076">
    <property type="protein sequence ID" value="MPC48051.1"/>
    <property type="molecule type" value="Genomic_DNA"/>
</dbReference>
<sequence>MWRLLSHVGTARRPSIPHRVTNDVVSPCSGASCEQNDQLTRVPRAQLKRGCQDARPRLTFPPYPPNTPHPP</sequence>
<gene>
    <name evidence="2" type="ORF">E2C01_041815</name>
</gene>
<feature type="region of interest" description="Disordered" evidence="1">
    <location>
        <begin position="39"/>
        <end position="71"/>
    </location>
</feature>
<comment type="caution">
    <text evidence="2">The sequence shown here is derived from an EMBL/GenBank/DDBJ whole genome shotgun (WGS) entry which is preliminary data.</text>
</comment>
<feature type="compositionally biased region" description="Pro residues" evidence="1">
    <location>
        <begin position="59"/>
        <end position="71"/>
    </location>
</feature>
<evidence type="ECO:0000313" key="3">
    <source>
        <dbReference type="Proteomes" id="UP000324222"/>
    </source>
</evidence>
<dbReference type="Proteomes" id="UP000324222">
    <property type="component" value="Unassembled WGS sequence"/>
</dbReference>
<dbReference type="AlphaFoldDB" id="A0A5B7FKV2"/>
<proteinExistence type="predicted"/>
<reference evidence="2 3" key="1">
    <citation type="submission" date="2019-05" db="EMBL/GenBank/DDBJ databases">
        <title>Another draft genome of Portunus trituberculatus and its Hox gene families provides insights of decapod evolution.</title>
        <authorList>
            <person name="Jeong J.-H."/>
            <person name="Song I."/>
            <person name="Kim S."/>
            <person name="Choi T."/>
            <person name="Kim D."/>
            <person name="Ryu S."/>
            <person name="Kim W."/>
        </authorList>
    </citation>
    <scope>NUCLEOTIDE SEQUENCE [LARGE SCALE GENOMIC DNA]</scope>
    <source>
        <tissue evidence="2">Muscle</tissue>
    </source>
</reference>
<keyword evidence="3" id="KW-1185">Reference proteome</keyword>
<protein>
    <submittedName>
        <fullName evidence="2">Uncharacterized protein</fullName>
    </submittedName>
</protein>
<name>A0A5B7FKV2_PORTR</name>
<evidence type="ECO:0000313" key="2">
    <source>
        <dbReference type="EMBL" id="MPC48051.1"/>
    </source>
</evidence>
<accession>A0A5B7FKV2</accession>
<organism evidence="2 3">
    <name type="scientific">Portunus trituberculatus</name>
    <name type="common">Swimming crab</name>
    <name type="synonym">Neptunus trituberculatus</name>
    <dbReference type="NCBI Taxonomy" id="210409"/>
    <lineage>
        <taxon>Eukaryota</taxon>
        <taxon>Metazoa</taxon>
        <taxon>Ecdysozoa</taxon>
        <taxon>Arthropoda</taxon>
        <taxon>Crustacea</taxon>
        <taxon>Multicrustacea</taxon>
        <taxon>Malacostraca</taxon>
        <taxon>Eumalacostraca</taxon>
        <taxon>Eucarida</taxon>
        <taxon>Decapoda</taxon>
        <taxon>Pleocyemata</taxon>
        <taxon>Brachyura</taxon>
        <taxon>Eubrachyura</taxon>
        <taxon>Portunoidea</taxon>
        <taxon>Portunidae</taxon>
        <taxon>Portuninae</taxon>
        <taxon>Portunus</taxon>
    </lineage>
</organism>